<protein>
    <submittedName>
        <fullName evidence="1">Uncharacterized protein</fullName>
    </submittedName>
</protein>
<gene>
    <name evidence="1" type="ORF">C1H46_022699</name>
</gene>
<sequence>MKSDVLCPMSDALCLKCCSLRLLLVGAKRLLLLSIHLLPEASSTRSGRLRATASSSSRGVLPPDCVISVMRFSSTKLRQRPWCRYPYPDSRIPVSKPSDTRIHLSNAVSVDPDTYPTRIRPYQRRIVSICVSDTRYAADVPCLCIVDHKYLC</sequence>
<comment type="caution">
    <text evidence="1">The sequence shown here is derived from an EMBL/GenBank/DDBJ whole genome shotgun (WGS) entry which is preliminary data.</text>
</comment>
<evidence type="ECO:0000313" key="2">
    <source>
        <dbReference type="Proteomes" id="UP000315295"/>
    </source>
</evidence>
<proteinExistence type="predicted"/>
<name>A0A540LZ49_MALBA</name>
<dbReference type="AlphaFoldDB" id="A0A540LZ49"/>
<dbReference type="EMBL" id="VIEB01000411">
    <property type="protein sequence ID" value="TQD91708.1"/>
    <property type="molecule type" value="Genomic_DNA"/>
</dbReference>
<accession>A0A540LZ49</accession>
<dbReference type="Proteomes" id="UP000315295">
    <property type="component" value="Unassembled WGS sequence"/>
</dbReference>
<organism evidence="1 2">
    <name type="scientific">Malus baccata</name>
    <name type="common">Siberian crab apple</name>
    <name type="synonym">Pyrus baccata</name>
    <dbReference type="NCBI Taxonomy" id="106549"/>
    <lineage>
        <taxon>Eukaryota</taxon>
        <taxon>Viridiplantae</taxon>
        <taxon>Streptophyta</taxon>
        <taxon>Embryophyta</taxon>
        <taxon>Tracheophyta</taxon>
        <taxon>Spermatophyta</taxon>
        <taxon>Magnoliopsida</taxon>
        <taxon>eudicotyledons</taxon>
        <taxon>Gunneridae</taxon>
        <taxon>Pentapetalae</taxon>
        <taxon>rosids</taxon>
        <taxon>fabids</taxon>
        <taxon>Rosales</taxon>
        <taxon>Rosaceae</taxon>
        <taxon>Amygdaloideae</taxon>
        <taxon>Maleae</taxon>
        <taxon>Malus</taxon>
    </lineage>
</organism>
<evidence type="ECO:0000313" key="1">
    <source>
        <dbReference type="EMBL" id="TQD91708.1"/>
    </source>
</evidence>
<reference evidence="1 2" key="1">
    <citation type="journal article" date="2019" name="G3 (Bethesda)">
        <title>Sequencing of a Wild Apple (Malus baccata) Genome Unravels the Differences Between Cultivated and Wild Apple Species Regarding Disease Resistance and Cold Tolerance.</title>
        <authorList>
            <person name="Chen X."/>
        </authorList>
    </citation>
    <scope>NUCLEOTIDE SEQUENCE [LARGE SCALE GENOMIC DNA]</scope>
    <source>
        <strain evidence="2">cv. Shandingzi</strain>
        <tissue evidence="1">Leaves</tissue>
    </source>
</reference>
<keyword evidence="2" id="KW-1185">Reference proteome</keyword>